<accession>A0AA36DRJ9</accession>
<keyword evidence="3" id="KW-1185">Reference proteome</keyword>
<keyword evidence="1" id="KW-0732">Signal</keyword>
<protein>
    <submittedName>
        <fullName evidence="2">Uncharacterized protein</fullName>
    </submittedName>
</protein>
<dbReference type="Proteomes" id="UP001176961">
    <property type="component" value="Unassembled WGS sequence"/>
</dbReference>
<sequence length="152" mass="17420">MAGRRFHHSKIMFGLCALLLVLTDFAIVCEGGKTCPKMDRRNRKFIKKLKEIRDSFIDHRLVGLKKIEMNYTGPLTDGDTSSLHILKQNVQKHEWDAKCIPSLCAVGYRIGGDHRRYLFTNFAKSAYQKVFLHSANLAQGVLGWELIRGRRS</sequence>
<gene>
    <name evidence="2" type="ORF">CYNAS_LOCUS3356</name>
</gene>
<proteinExistence type="predicted"/>
<feature type="chain" id="PRO_5041355744" evidence="1">
    <location>
        <begin position="32"/>
        <end position="152"/>
    </location>
</feature>
<reference evidence="2" key="1">
    <citation type="submission" date="2023-07" db="EMBL/GenBank/DDBJ databases">
        <authorList>
            <consortium name="CYATHOMIX"/>
        </authorList>
    </citation>
    <scope>NUCLEOTIDE SEQUENCE</scope>
    <source>
        <strain evidence="2">N/A</strain>
    </source>
</reference>
<evidence type="ECO:0000313" key="2">
    <source>
        <dbReference type="EMBL" id="CAJ0591373.1"/>
    </source>
</evidence>
<organism evidence="2 3">
    <name type="scientific">Cylicocyclus nassatus</name>
    <name type="common">Nematode worm</name>
    <dbReference type="NCBI Taxonomy" id="53992"/>
    <lineage>
        <taxon>Eukaryota</taxon>
        <taxon>Metazoa</taxon>
        <taxon>Ecdysozoa</taxon>
        <taxon>Nematoda</taxon>
        <taxon>Chromadorea</taxon>
        <taxon>Rhabditida</taxon>
        <taxon>Rhabditina</taxon>
        <taxon>Rhabditomorpha</taxon>
        <taxon>Strongyloidea</taxon>
        <taxon>Strongylidae</taxon>
        <taxon>Cylicocyclus</taxon>
    </lineage>
</organism>
<comment type="caution">
    <text evidence="2">The sequence shown here is derived from an EMBL/GenBank/DDBJ whole genome shotgun (WGS) entry which is preliminary data.</text>
</comment>
<evidence type="ECO:0000256" key="1">
    <source>
        <dbReference type="SAM" id="SignalP"/>
    </source>
</evidence>
<dbReference type="EMBL" id="CATQJL010000001">
    <property type="protein sequence ID" value="CAJ0591373.1"/>
    <property type="molecule type" value="Genomic_DNA"/>
</dbReference>
<dbReference type="AlphaFoldDB" id="A0AA36DRJ9"/>
<feature type="signal peptide" evidence="1">
    <location>
        <begin position="1"/>
        <end position="31"/>
    </location>
</feature>
<evidence type="ECO:0000313" key="3">
    <source>
        <dbReference type="Proteomes" id="UP001176961"/>
    </source>
</evidence>
<name>A0AA36DRJ9_CYLNA</name>